<protein>
    <submittedName>
        <fullName evidence="5">Uncharacterized protein</fullName>
    </submittedName>
</protein>
<proteinExistence type="inferred from homology"/>
<dbReference type="InterPro" id="IPR039223">
    <property type="entry name" value="AATF/Bfr2"/>
</dbReference>
<dbReference type="InterPro" id="IPR012617">
    <property type="entry name" value="AATF_C"/>
</dbReference>
<dbReference type="Proteomes" id="UP000663760">
    <property type="component" value="Chromosome 3"/>
</dbReference>
<comment type="similarity">
    <text evidence="1">Belongs to the AATF family.</text>
</comment>
<feature type="domain" description="AATF leucine zipper-containing" evidence="4">
    <location>
        <begin position="140"/>
        <end position="265"/>
    </location>
</feature>
<evidence type="ECO:0000256" key="1">
    <source>
        <dbReference type="ARBA" id="ARBA00008966"/>
    </source>
</evidence>
<dbReference type="AlphaFoldDB" id="A0A7I8K636"/>
<dbReference type="Pfam" id="PF13339">
    <property type="entry name" value="AATF-Che1"/>
    <property type="match status" value="1"/>
</dbReference>
<dbReference type="EMBL" id="LR746266">
    <property type="protein sequence ID" value="CAA7393049.1"/>
    <property type="molecule type" value="Genomic_DNA"/>
</dbReference>
<reference evidence="5" key="1">
    <citation type="submission" date="2020-02" db="EMBL/GenBank/DDBJ databases">
        <authorList>
            <person name="Scholz U."/>
            <person name="Mascher M."/>
            <person name="Fiebig A."/>
        </authorList>
    </citation>
    <scope>NUCLEOTIDE SEQUENCE</scope>
</reference>
<evidence type="ECO:0000259" key="4">
    <source>
        <dbReference type="Pfam" id="PF13339"/>
    </source>
</evidence>
<feature type="domain" description="Apoptosis-antagonizing transcription factor C-terminal" evidence="3">
    <location>
        <begin position="344"/>
        <end position="418"/>
    </location>
</feature>
<feature type="compositionally biased region" description="Acidic residues" evidence="2">
    <location>
        <begin position="30"/>
        <end position="47"/>
    </location>
</feature>
<dbReference type="PANTHER" id="PTHR15565">
    <property type="entry name" value="AATF PROTEIN APOPTOSIS ANTAGONIZING TRANSCRIPTION FACTOR"/>
    <property type="match status" value="1"/>
</dbReference>
<feature type="region of interest" description="Disordered" evidence="2">
    <location>
        <begin position="1"/>
        <end position="107"/>
    </location>
</feature>
<sequence length="428" mass="48465">MGSAPKRKRRPVEDDEPGEENALFNVGKQDEDEEISSGDDGESDSLWDSDNALGDVGDEDEEGSDKALEEEGDDDGKESDSAPEEGDDHQEDSEKDTSGGRRLKLNHGGAEMEELEKEYENLRHQEQTILSGLKRQKDKDFVKGQAIKNQKALWNRNLEFRFLLQKAFSNSNKLPQEPLRSQFCHRDETIDKAYSELILSSEQTLNSMLELQEALVEKNGSISLENDDTSNTLEIANDDIWLQIQRMQCRIVSFRNSSIDRWQKKTQLTSGAAAFKSKLHAFNKNISDQVAAHMRDPSRMIDRMTLKRSSVGVLGEGAEGPTTVGIEGGNVDGDPELIDDSEFYQQLLKEFFETFDLSSEPSLHAFKKFQTKKRKTVDRRASKNRKIRYNVHDKIVNFMAPRPMVLPPTAPKLFENLFGLRKKQSASS</sequence>
<feature type="compositionally biased region" description="Basic residues" evidence="2">
    <location>
        <begin position="1"/>
        <end position="10"/>
    </location>
</feature>
<organism evidence="5 6">
    <name type="scientific">Spirodela intermedia</name>
    <name type="common">Intermediate duckweed</name>
    <dbReference type="NCBI Taxonomy" id="51605"/>
    <lineage>
        <taxon>Eukaryota</taxon>
        <taxon>Viridiplantae</taxon>
        <taxon>Streptophyta</taxon>
        <taxon>Embryophyta</taxon>
        <taxon>Tracheophyta</taxon>
        <taxon>Spermatophyta</taxon>
        <taxon>Magnoliopsida</taxon>
        <taxon>Liliopsida</taxon>
        <taxon>Araceae</taxon>
        <taxon>Lemnoideae</taxon>
        <taxon>Spirodela</taxon>
    </lineage>
</organism>
<dbReference type="InterPro" id="IPR025160">
    <property type="entry name" value="AATF"/>
</dbReference>
<evidence type="ECO:0000313" key="5">
    <source>
        <dbReference type="EMBL" id="CAA7393049.1"/>
    </source>
</evidence>
<keyword evidence="6" id="KW-1185">Reference proteome</keyword>
<dbReference type="OrthoDB" id="5783963at2759"/>
<dbReference type="PANTHER" id="PTHR15565:SF0">
    <property type="entry name" value="PROTEIN AATF"/>
    <property type="match status" value="1"/>
</dbReference>
<name>A0A7I8K636_SPIIN</name>
<feature type="compositionally biased region" description="Acidic residues" evidence="2">
    <location>
        <begin position="70"/>
        <end position="94"/>
    </location>
</feature>
<evidence type="ECO:0000259" key="3">
    <source>
        <dbReference type="Pfam" id="PF08164"/>
    </source>
</evidence>
<dbReference type="Pfam" id="PF08164">
    <property type="entry name" value="TRAUB"/>
    <property type="match status" value="1"/>
</dbReference>
<dbReference type="GO" id="GO:0005730">
    <property type="term" value="C:nucleolus"/>
    <property type="evidence" value="ECO:0007669"/>
    <property type="project" value="TreeGrafter"/>
</dbReference>
<gene>
    <name evidence="5" type="ORF">SI8410_03003860</name>
</gene>
<accession>A0A7I8K636</accession>
<evidence type="ECO:0000313" key="6">
    <source>
        <dbReference type="Proteomes" id="UP000663760"/>
    </source>
</evidence>
<evidence type="ECO:0000256" key="2">
    <source>
        <dbReference type="SAM" id="MobiDB-lite"/>
    </source>
</evidence>